<sequence length="124" mass="13054">MQVAEVVQDVVEGVLVGLLPRGRAQLGDQKVDLRGARDVRVLLQGTSEGAQGVGELNGQARVLIEKGLDEGEGLDGVRVLAEVVGQVRQGLGRGGDGVRSECGHRAPWDGASGQWRVRAPPAWV</sequence>
<accession>A0ABW0CV06</accession>
<dbReference type="RefSeq" id="WP_380862178.1">
    <property type="nucleotide sequence ID" value="NZ_JBHSKM010000028.1"/>
</dbReference>
<evidence type="ECO:0000313" key="1">
    <source>
        <dbReference type="EMBL" id="MFC5218922.1"/>
    </source>
</evidence>
<organism evidence="1 2">
    <name type="scientific">Streptomyces coerulescens</name>
    <dbReference type="NCBI Taxonomy" id="29304"/>
    <lineage>
        <taxon>Bacteria</taxon>
        <taxon>Bacillati</taxon>
        <taxon>Actinomycetota</taxon>
        <taxon>Actinomycetes</taxon>
        <taxon>Kitasatosporales</taxon>
        <taxon>Streptomycetaceae</taxon>
        <taxon>Streptomyces</taxon>
    </lineage>
</organism>
<dbReference type="Proteomes" id="UP001596263">
    <property type="component" value="Unassembled WGS sequence"/>
</dbReference>
<keyword evidence="2" id="KW-1185">Reference proteome</keyword>
<dbReference type="EMBL" id="JBHSKM010000028">
    <property type="protein sequence ID" value="MFC5218922.1"/>
    <property type="molecule type" value="Genomic_DNA"/>
</dbReference>
<name>A0ABW0CV06_STRCD</name>
<gene>
    <name evidence="1" type="ORF">ACFPQ9_34260</name>
</gene>
<comment type="caution">
    <text evidence="1">The sequence shown here is derived from an EMBL/GenBank/DDBJ whole genome shotgun (WGS) entry which is preliminary data.</text>
</comment>
<reference evidence="2" key="1">
    <citation type="journal article" date="2019" name="Int. J. Syst. Evol. Microbiol.">
        <title>The Global Catalogue of Microorganisms (GCM) 10K type strain sequencing project: providing services to taxonomists for standard genome sequencing and annotation.</title>
        <authorList>
            <consortium name="The Broad Institute Genomics Platform"/>
            <consortium name="The Broad Institute Genome Sequencing Center for Infectious Disease"/>
            <person name="Wu L."/>
            <person name="Ma J."/>
        </authorList>
    </citation>
    <scope>NUCLEOTIDE SEQUENCE [LARGE SCALE GENOMIC DNA]</scope>
    <source>
        <strain evidence="2">KCTC 42586</strain>
    </source>
</reference>
<proteinExistence type="predicted"/>
<protein>
    <submittedName>
        <fullName evidence="1">Uncharacterized protein</fullName>
    </submittedName>
</protein>
<evidence type="ECO:0000313" key="2">
    <source>
        <dbReference type="Proteomes" id="UP001596263"/>
    </source>
</evidence>